<dbReference type="EMBL" id="MN739518">
    <property type="protein sequence ID" value="QHT09853.1"/>
    <property type="molecule type" value="Genomic_DNA"/>
</dbReference>
<protein>
    <submittedName>
        <fullName evidence="1">Uncharacterized protein</fullName>
    </submittedName>
</protein>
<organism evidence="1">
    <name type="scientific">viral metagenome</name>
    <dbReference type="NCBI Taxonomy" id="1070528"/>
    <lineage>
        <taxon>unclassified sequences</taxon>
        <taxon>metagenomes</taxon>
        <taxon>organismal metagenomes</taxon>
    </lineage>
</organism>
<accession>A0A6C0D061</accession>
<sequence>MGESFVQRYFPLPIIDMFGGLETMSQFPILEWNPEWNDLRYVDEFFCPTEPRWIAKDKIIAPFMMGVAMDHDKEERPFVLIRTTATLPVDDEEQIQIFMLYRYLWKWIQTCWTSDRSRWSSIQFDWGDHEFNEYDPRYDDATAIFNDETILWNRQHDELKVITTSEYHQYDPRKHGAVVEYDSDTLDDHSWNSGCDCFLFDESDNKIEDEKLADRIKTLVTTKSIMANYYDDDDEEEELLQYKVY</sequence>
<reference evidence="1" key="1">
    <citation type="journal article" date="2020" name="Nature">
        <title>Giant virus diversity and host interactions through global metagenomics.</title>
        <authorList>
            <person name="Schulz F."/>
            <person name="Roux S."/>
            <person name="Paez-Espino D."/>
            <person name="Jungbluth S."/>
            <person name="Walsh D.A."/>
            <person name="Denef V.J."/>
            <person name="McMahon K.D."/>
            <person name="Konstantinidis K.T."/>
            <person name="Eloe-Fadrosh E.A."/>
            <person name="Kyrpides N.C."/>
            <person name="Woyke T."/>
        </authorList>
    </citation>
    <scope>NUCLEOTIDE SEQUENCE</scope>
    <source>
        <strain evidence="1">GVMAG-M-3300023174-104</strain>
    </source>
</reference>
<evidence type="ECO:0000313" key="1">
    <source>
        <dbReference type="EMBL" id="QHT09853.1"/>
    </source>
</evidence>
<name>A0A6C0D061_9ZZZZ</name>
<proteinExistence type="predicted"/>
<dbReference type="AlphaFoldDB" id="A0A6C0D061"/>